<dbReference type="InterPro" id="IPR014347">
    <property type="entry name" value="Tautomerase/MIF_sf"/>
</dbReference>
<dbReference type="SUPFAM" id="SSF55331">
    <property type="entry name" value="Tautomerase/MIF"/>
    <property type="match status" value="1"/>
</dbReference>
<dbReference type="InterPro" id="IPR037479">
    <property type="entry name" value="Tauto_MSAD"/>
</dbReference>
<dbReference type="PANTHER" id="PTHR38460:SF1">
    <property type="entry name" value="TAUTOMERASE YOLI-RELATED"/>
    <property type="match status" value="1"/>
</dbReference>
<name>A0AA41Z285_9HYPH</name>
<organism evidence="1 2">
    <name type="scientific">Lichenifustis flavocetrariae</name>
    <dbReference type="NCBI Taxonomy" id="2949735"/>
    <lineage>
        <taxon>Bacteria</taxon>
        <taxon>Pseudomonadati</taxon>
        <taxon>Pseudomonadota</taxon>
        <taxon>Alphaproteobacteria</taxon>
        <taxon>Hyphomicrobiales</taxon>
        <taxon>Lichenihabitantaceae</taxon>
        <taxon>Lichenifustis</taxon>
    </lineage>
</organism>
<dbReference type="PANTHER" id="PTHR38460">
    <property type="entry name" value="TAUTOMERASE YOLI-RELATED"/>
    <property type="match status" value="1"/>
</dbReference>
<dbReference type="AlphaFoldDB" id="A0AA41Z285"/>
<sequence length="133" mass="14696">MPLVRIDLPAGKPAPYRAALMETVQSAMHAAFGVPLEERFQVVSEHGPGTLSIDPGYLGIERSSEAIIVQVTLNSGRDTATKRRLYRTLADSLHERIGLRRQDVVINFVEVERQDWSFGEGEAQLVKPDDPAA</sequence>
<dbReference type="Pfam" id="PF14552">
    <property type="entry name" value="Tautomerase_2"/>
    <property type="match status" value="1"/>
</dbReference>
<protein>
    <submittedName>
        <fullName evidence="1">Tautomerase family protein</fullName>
    </submittedName>
</protein>
<evidence type="ECO:0000313" key="2">
    <source>
        <dbReference type="Proteomes" id="UP001165667"/>
    </source>
</evidence>
<dbReference type="RefSeq" id="WP_282587896.1">
    <property type="nucleotide sequence ID" value="NZ_JAMOIM010000027.1"/>
</dbReference>
<dbReference type="Gene3D" id="3.30.429.10">
    <property type="entry name" value="Macrophage Migration Inhibitory Factor"/>
    <property type="match status" value="1"/>
</dbReference>
<dbReference type="EMBL" id="JAMOIM010000027">
    <property type="protein sequence ID" value="MCW6511518.1"/>
    <property type="molecule type" value="Genomic_DNA"/>
</dbReference>
<proteinExistence type="predicted"/>
<evidence type="ECO:0000313" key="1">
    <source>
        <dbReference type="EMBL" id="MCW6511518.1"/>
    </source>
</evidence>
<accession>A0AA41Z285</accession>
<reference evidence="1" key="1">
    <citation type="submission" date="2022-05" db="EMBL/GenBank/DDBJ databases">
        <authorList>
            <person name="Pankratov T."/>
        </authorList>
    </citation>
    <scope>NUCLEOTIDE SEQUENCE</scope>
    <source>
        <strain evidence="1">BP6-180914</strain>
    </source>
</reference>
<dbReference type="Proteomes" id="UP001165667">
    <property type="component" value="Unassembled WGS sequence"/>
</dbReference>
<gene>
    <name evidence="1" type="ORF">M8523_26430</name>
</gene>
<comment type="caution">
    <text evidence="1">The sequence shown here is derived from an EMBL/GenBank/DDBJ whole genome shotgun (WGS) entry which is preliminary data.</text>
</comment>
<keyword evidence="2" id="KW-1185">Reference proteome</keyword>